<dbReference type="RefSeq" id="WP_227566436.1">
    <property type="nucleotide sequence ID" value="NZ_CP101989.1"/>
</dbReference>
<dbReference type="EMBL" id="CP101989">
    <property type="protein sequence ID" value="UUI64634.1"/>
    <property type="molecule type" value="Genomic_DNA"/>
</dbReference>
<reference evidence="1 2" key="1">
    <citation type="submission" date="2022-07" db="EMBL/GenBank/DDBJ databases">
        <title>Novel species in genus cellulomonas.</title>
        <authorList>
            <person name="Ye L."/>
        </authorList>
    </citation>
    <scope>NUCLEOTIDE SEQUENCE [LARGE SCALE GENOMIC DNA]</scope>
    <source>
        <strain evidence="2">zg-Y908</strain>
    </source>
</reference>
<proteinExistence type="predicted"/>
<protein>
    <recommendedName>
        <fullName evidence="3">DUF3800 domain-containing protein</fullName>
    </recommendedName>
</protein>
<accession>A0ABY5K342</accession>
<evidence type="ECO:0000313" key="2">
    <source>
        <dbReference type="Proteomes" id="UP001317322"/>
    </source>
</evidence>
<name>A0ABY5K342_9CELL</name>
<organism evidence="1 2">
    <name type="scientific">Cellulomonas wangsupingiae</name>
    <dbReference type="NCBI Taxonomy" id="2968085"/>
    <lineage>
        <taxon>Bacteria</taxon>
        <taxon>Bacillati</taxon>
        <taxon>Actinomycetota</taxon>
        <taxon>Actinomycetes</taxon>
        <taxon>Micrococcales</taxon>
        <taxon>Cellulomonadaceae</taxon>
        <taxon>Cellulomonas</taxon>
    </lineage>
</organism>
<evidence type="ECO:0008006" key="3">
    <source>
        <dbReference type="Google" id="ProtNLM"/>
    </source>
</evidence>
<keyword evidence="2" id="KW-1185">Reference proteome</keyword>
<evidence type="ECO:0000313" key="1">
    <source>
        <dbReference type="EMBL" id="UUI64634.1"/>
    </source>
</evidence>
<sequence length="172" mass="19288">MFIDESMRSGYLLVAAVVLPEDVAATRRGIKELVGRGQRRLHMVKESEPRKRLILQRLNDLNVSATLYEAGPDHKTNIARRHACLERLVIDVVETGGARLCLETAAGVDGRDQQQLIELTRRLRCHDKLTYEHAPASREYLLAAPDAIAWAWSKGGEWRRRAAPLVTSVVAV</sequence>
<gene>
    <name evidence="1" type="ORF">NP075_16165</name>
</gene>
<dbReference type="Proteomes" id="UP001317322">
    <property type="component" value="Chromosome"/>
</dbReference>